<dbReference type="Gene3D" id="3.30.390.10">
    <property type="entry name" value="Enolase-like, N-terminal domain"/>
    <property type="match status" value="1"/>
</dbReference>
<dbReference type="GO" id="GO:0034194">
    <property type="term" value="P:D-galactonate catabolic process"/>
    <property type="evidence" value="ECO:0007669"/>
    <property type="project" value="InterPro"/>
</dbReference>
<sequence length="405" mass="45066">MPALDPSIITKLEVFRLPPRWLFVRVETEDGLVGWGEGTLEGHTEAVEGAFDALRDQFVGWDADKIQDIWQHGYRSKFYRGGPVLMSALSGLDIALWDIKGKKLGVPVWQLLGGKVRDRVKVYGWIGGDTPEDVVRGAEVRKEQGFTAVKMNGTGSVDWVDSPSVLGDTVDRVKAVRALGLDVGVDFHGRVHKGMAKQLARSLEPFSPLFIEEPLLPTQPDEIADLSRMVSIPIALGERLYTRTDYRPYLERRAIDIAQPDVAHCGGISELHRLASYTETYDVALAPHSPIGPIALAACIQVDLTAPNFVIQEMSWQIHYNQGADLFTYLKDSSVFEIQQGYIRAPNGKYSPLLSLCLSHPSYAGPGLGIEINEELVRETAIRHQGEKPWRNDIFHGPDGAFREW</sequence>
<gene>
    <name evidence="6" type="ORF">BXZ70DRAFT_986053</name>
</gene>
<keyword evidence="7" id="KW-1185">Reference proteome</keyword>
<protein>
    <submittedName>
        <fullName evidence="6">Enolase C-terminal domain-like protein</fullName>
    </submittedName>
</protein>
<dbReference type="EMBL" id="JAEVFJ010000008">
    <property type="protein sequence ID" value="KAH8103016.1"/>
    <property type="molecule type" value="Genomic_DNA"/>
</dbReference>
<dbReference type="Proteomes" id="UP000813824">
    <property type="component" value="Unassembled WGS sequence"/>
</dbReference>
<keyword evidence="2" id="KW-0479">Metal-binding</keyword>
<dbReference type="SUPFAM" id="SSF54826">
    <property type="entry name" value="Enolase N-terminal domain-like"/>
    <property type="match status" value="1"/>
</dbReference>
<dbReference type="FunFam" id="3.30.390.10:FF:000003">
    <property type="entry name" value="D-galactonate dehydratase"/>
    <property type="match status" value="1"/>
</dbReference>
<accession>A0A8K0UTV7</accession>
<evidence type="ECO:0000313" key="6">
    <source>
        <dbReference type="EMBL" id="KAH8103016.1"/>
    </source>
</evidence>
<evidence type="ECO:0000256" key="4">
    <source>
        <dbReference type="ARBA" id="ARBA00023239"/>
    </source>
</evidence>
<dbReference type="SFLD" id="SFLDS00001">
    <property type="entry name" value="Enolase"/>
    <property type="match status" value="1"/>
</dbReference>
<dbReference type="PROSITE" id="PS00908">
    <property type="entry name" value="MR_MLE_1"/>
    <property type="match status" value="1"/>
</dbReference>
<keyword evidence="3" id="KW-0460">Magnesium</keyword>
<dbReference type="GO" id="GO:0009063">
    <property type="term" value="P:amino acid catabolic process"/>
    <property type="evidence" value="ECO:0007669"/>
    <property type="project" value="InterPro"/>
</dbReference>
<comment type="caution">
    <text evidence="6">The sequence shown here is derived from an EMBL/GenBank/DDBJ whole genome shotgun (WGS) entry which is preliminary data.</text>
</comment>
<dbReference type="InterPro" id="IPR034593">
    <property type="entry name" value="DgoD-like"/>
</dbReference>
<dbReference type="CDD" id="cd03325">
    <property type="entry name" value="D-galactonate_dehydratase"/>
    <property type="match status" value="1"/>
</dbReference>
<dbReference type="SMART" id="SM00922">
    <property type="entry name" value="MR_MLE"/>
    <property type="match status" value="1"/>
</dbReference>
<keyword evidence="4" id="KW-0456">Lyase</keyword>
<feature type="domain" description="Mandelate racemase/muconate lactonizing enzyme C-terminal" evidence="5">
    <location>
        <begin position="131"/>
        <end position="233"/>
    </location>
</feature>
<dbReference type="InterPro" id="IPR013342">
    <property type="entry name" value="Mandelate_racemase_C"/>
</dbReference>
<dbReference type="SUPFAM" id="SSF51604">
    <property type="entry name" value="Enolase C-terminal domain-like"/>
    <property type="match status" value="1"/>
</dbReference>
<dbReference type="Pfam" id="PF02746">
    <property type="entry name" value="MR_MLE_N"/>
    <property type="match status" value="1"/>
</dbReference>
<evidence type="ECO:0000256" key="3">
    <source>
        <dbReference type="ARBA" id="ARBA00022842"/>
    </source>
</evidence>
<dbReference type="InterPro" id="IPR013341">
    <property type="entry name" value="Mandelate_racemase_N_dom"/>
</dbReference>
<dbReference type="InterPro" id="IPR023592">
    <property type="entry name" value="Galactonate_deHydtase"/>
</dbReference>
<dbReference type="GO" id="GO:0008869">
    <property type="term" value="F:galactonate dehydratase activity"/>
    <property type="evidence" value="ECO:0007669"/>
    <property type="project" value="InterPro"/>
</dbReference>
<organism evidence="6 7">
    <name type="scientific">Cristinia sonorae</name>
    <dbReference type="NCBI Taxonomy" id="1940300"/>
    <lineage>
        <taxon>Eukaryota</taxon>
        <taxon>Fungi</taxon>
        <taxon>Dikarya</taxon>
        <taxon>Basidiomycota</taxon>
        <taxon>Agaricomycotina</taxon>
        <taxon>Agaricomycetes</taxon>
        <taxon>Agaricomycetidae</taxon>
        <taxon>Agaricales</taxon>
        <taxon>Pleurotineae</taxon>
        <taxon>Stephanosporaceae</taxon>
        <taxon>Cristinia</taxon>
    </lineage>
</organism>
<evidence type="ECO:0000259" key="5">
    <source>
        <dbReference type="SMART" id="SM00922"/>
    </source>
</evidence>
<proteinExistence type="predicted"/>
<name>A0A8K0UTV7_9AGAR</name>
<dbReference type="Gene3D" id="3.20.20.120">
    <property type="entry name" value="Enolase-like C-terminal domain"/>
    <property type="match status" value="1"/>
</dbReference>
<dbReference type="GO" id="GO:0046872">
    <property type="term" value="F:metal ion binding"/>
    <property type="evidence" value="ECO:0007669"/>
    <property type="project" value="UniProtKB-KW"/>
</dbReference>
<evidence type="ECO:0000256" key="2">
    <source>
        <dbReference type="ARBA" id="ARBA00022723"/>
    </source>
</evidence>
<evidence type="ECO:0000313" key="7">
    <source>
        <dbReference type="Proteomes" id="UP000813824"/>
    </source>
</evidence>
<dbReference type="AlphaFoldDB" id="A0A8K0UTV7"/>
<reference evidence="6" key="1">
    <citation type="journal article" date="2021" name="New Phytol.">
        <title>Evolutionary innovations through gain and loss of genes in the ectomycorrhizal Boletales.</title>
        <authorList>
            <person name="Wu G."/>
            <person name="Miyauchi S."/>
            <person name="Morin E."/>
            <person name="Kuo A."/>
            <person name="Drula E."/>
            <person name="Varga T."/>
            <person name="Kohler A."/>
            <person name="Feng B."/>
            <person name="Cao Y."/>
            <person name="Lipzen A."/>
            <person name="Daum C."/>
            <person name="Hundley H."/>
            <person name="Pangilinan J."/>
            <person name="Johnson J."/>
            <person name="Barry K."/>
            <person name="LaButti K."/>
            <person name="Ng V."/>
            <person name="Ahrendt S."/>
            <person name="Min B."/>
            <person name="Choi I.G."/>
            <person name="Park H."/>
            <person name="Plett J.M."/>
            <person name="Magnuson J."/>
            <person name="Spatafora J.W."/>
            <person name="Nagy L.G."/>
            <person name="Henrissat B."/>
            <person name="Grigoriev I.V."/>
            <person name="Yang Z.L."/>
            <person name="Xu J."/>
            <person name="Martin F.M."/>
        </authorList>
    </citation>
    <scope>NUCLEOTIDE SEQUENCE</scope>
    <source>
        <strain evidence="6">KKN 215</strain>
    </source>
</reference>
<dbReference type="InterPro" id="IPR029017">
    <property type="entry name" value="Enolase-like_N"/>
</dbReference>
<dbReference type="InterPro" id="IPR018110">
    <property type="entry name" value="Mandel_Rmase/mucon_lact_enz_CS"/>
</dbReference>
<evidence type="ECO:0000256" key="1">
    <source>
        <dbReference type="ARBA" id="ARBA00001946"/>
    </source>
</evidence>
<dbReference type="SFLD" id="SFLDG00179">
    <property type="entry name" value="mandelate_racemase"/>
    <property type="match status" value="1"/>
</dbReference>
<dbReference type="InterPro" id="IPR036849">
    <property type="entry name" value="Enolase-like_C_sf"/>
</dbReference>
<dbReference type="InterPro" id="IPR029065">
    <property type="entry name" value="Enolase_C-like"/>
</dbReference>
<comment type="cofactor">
    <cofactor evidence="1">
        <name>Mg(2+)</name>
        <dbReference type="ChEBI" id="CHEBI:18420"/>
    </cofactor>
</comment>
<dbReference type="NCBIfam" id="NF010624">
    <property type="entry name" value="PRK14017.1"/>
    <property type="match status" value="1"/>
</dbReference>
<dbReference type="PANTHER" id="PTHR48080">
    <property type="entry name" value="D-GALACTONATE DEHYDRATASE-RELATED"/>
    <property type="match status" value="1"/>
</dbReference>
<dbReference type="Pfam" id="PF13378">
    <property type="entry name" value="MR_MLE_C"/>
    <property type="match status" value="1"/>
</dbReference>
<dbReference type="OrthoDB" id="2579025at2759"/>
<dbReference type="PANTHER" id="PTHR48080:SF2">
    <property type="entry name" value="D-GALACTONATE DEHYDRATASE"/>
    <property type="match status" value="1"/>
</dbReference>